<evidence type="ECO:0000313" key="1">
    <source>
        <dbReference type="EMBL" id="SUZ60223.1"/>
    </source>
</evidence>
<gene>
    <name evidence="1" type="ORF">METZ01_LOCUS13077</name>
</gene>
<sequence>MLILSLILKGLCNKMMEPAIKFETTSFRANPRANPVNPKPATNAETFIPKVPSDVIKPKTIRPIFAIRPIRNKSCLFNPRLFAILIIKNCVKRPLTQKSKNIKILNTKLGRNSAIF</sequence>
<dbReference type="EMBL" id="UINC01000728">
    <property type="protein sequence ID" value="SUZ60223.1"/>
    <property type="molecule type" value="Genomic_DNA"/>
</dbReference>
<dbReference type="AlphaFoldDB" id="A0A381P3L0"/>
<organism evidence="1">
    <name type="scientific">marine metagenome</name>
    <dbReference type="NCBI Taxonomy" id="408172"/>
    <lineage>
        <taxon>unclassified sequences</taxon>
        <taxon>metagenomes</taxon>
        <taxon>ecological metagenomes</taxon>
    </lineage>
</organism>
<accession>A0A381P3L0</accession>
<name>A0A381P3L0_9ZZZZ</name>
<reference evidence="1" key="1">
    <citation type="submission" date="2018-05" db="EMBL/GenBank/DDBJ databases">
        <authorList>
            <person name="Lanie J.A."/>
            <person name="Ng W.-L."/>
            <person name="Kazmierczak K.M."/>
            <person name="Andrzejewski T.M."/>
            <person name="Davidsen T.M."/>
            <person name="Wayne K.J."/>
            <person name="Tettelin H."/>
            <person name="Glass J.I."/>
            <person name="Rusch D."/>
            <person name="Podicherti R."/>
            <person name="Tsui H.-C.T."/>
            <person name="Winkler M.E."/>
        </authorList>
    </citation>
    <scope>NUCLEOTIDE SEQUENCE</scope>
</reference>
<protein>
    <submittedName>
        <fullName evidence="1">Uncharacterized protein</fullName>
    </submittedName>
</protein>
<proteinExistence type="predicted"/>